<feature type="region of interest" description="Disordered" evidence="1">
    <location>
        <begin position="39"/>
        <end position="67"/>
    </location>
</feature>
<proteinExistence type="predicted"/>
<dbReference type="AlphaFoldDB" id="A0A8H5Z9W3"/>
<feature type="region of interest" description="Disordered" evidence="1">
    <location>
        <begin position="1"/>
        <end position="21"/>
    </location>
</feature>
<evidence type="ECO:0000256" key="1">
    <source>
        <dbReference type="SAM" id="MobiDB-lite"/>
    </source>
</evidence>
<evidence type="ECO:0000313" key="3">
    <source>
        <dbReference type="Proteomes" id="UP000624244"/>
    </source>
</evidence>
<protein>
    <submittedName>
        <fullName evidence="2">Uncharacterized protein</fullName>
    </submittedName>
</protein>
<gene>
    <name evidence="2" type="ORF">GGP41_003691</name>
</gene>
<sequence>MGKLPGVGSRGHHGHGTQPEFARSYPRLFIDVFWAGRHARQDRQDRQDRHARSLGSPAISDALAASV</sequence>
<feature type="compositionally biased region" description="Basic and acidic residues" evidence="1">
    <location>
        <begin position="39"/>
        <end position="51"/>
    </location>
</feature>
<reference evidence="2" key="1">
    <citation type="submission" date="2019-11" db="EMBL/GenBank/DDBJ databases">
        <title>Bipolaris sorokiniana Genome sequencing.</title>
        <authorList>
            <person name="Wang H."/>
        </authorList>
    </citation>
    <scope>NUCLEOTIDE SEQUENCE</scope>
</reference>
<name>A0A8H5Z9W3_COCSA</name>
<comment type="caution">
    <text evidence="2">The sequence shown here is derived from an EMBL/GenBank/DDBJ whole genome shotgun (WGS) entry which is preliminary data.</text>
</comment>
<evidence type="ECO:0000313" key="2">
    <source>
        <dbReference type="EMBL" id="KAF5846296.1"/>
    </source>
</evidence>
<accession>A0A8H5Z9W3</accession>
<dbReference type="Proteomes" id="UP000624244">
    <property type="component" value="Unassembled WGS sequence"/>
</dbReference>
<organism evidence="2 3">
    <name type="scientific">Cochliobolus sativus</name>
    <name type="common">Common root rot and spot blotch fungus</name>
    <name type="synonym">Bipolaris sorokiniana</name>
    <dbReference type="NCBI Taxonomy" id="45130"/>
    <lineage>
        <taxon>Eukaryota</taxon>
        <taxon>Fungi</taxon>
        <taxon>Dikarya</taxon>
        <taxon>Ascomycota</taxon>
        <taxon>Pezizomycotina</taxon>
        <taxon>Dothideomycetes</taxon>
        <taxon>Pleosporomycetidae</taxon>
        <taxon>Pleosporales</taxon>
        <taxon>Pleosporineae</taxon>
        <taxon>Pleosporaceae</taxon>
        <taxon>Bipolaris</taxon>
    </lineage>
</organism>
<dbReference type="EMBL" id="WNKQ01000016">
    <property type="protein sequence ID" value="KAF5846296.1"/>
    <property type="molecule type" value="Genomic_DNA"/>
</dbReference>